<gene>
    <name evidence="14" type="ORF">SK128_007750</name>
</gene>
<dbReference type="GO" id="GO:0015276">
    <property type="term" value="F:ligand-gated monoatomic ion channel activity"/>
    <property type="evidence" value="ECO:0007669"/>
    <property type="project" value="InterPro"/>
</dbReference>
<reference evidence="14 15" key="1">
    <citation type="submission" date="2023-11" db="EMBL/GenBank/DDBJ databases">
        <title>Halocaridina rubra genome assembly.</title>
        <authorList>
            <person name="Smith C."/>
        </authorList>
    </citation>
    <scope>NUCLEOTIDE SEQUENCE [LARGE SCALE GENOMIC DNA]</scope>
    <source>
        <strain evidence="14">EP-1</strain>
        <tissue evidence="14">Whole</tissue>
    </source>
</reference>
<keyword evidence="2" id="KW-0813">Transport</keyword>
<keyword evidence="7 12" id="KW-0472">Membrane</keyword>
<dbReference type="InterPro" id="IPR019594">
    <property type="entry name" value="Glu/Gly-bd"/>
</dbReference>
<keyword evidence="9" id="KW-0325">Glycoprotein</keyword>
<feature type="transmembrane region" description="Helical" evidence="12">
    <location>
        <begin position="402"/>
        <end position="425"/>
    </location>
</feature>
<evidence type="ECO:0000256" key="5">
    <source>
        <dbReference type="ARBA" id="ARBA00022989"/>
    </source>
</evidence>
<comment type="caution">
    <text evidence="14">The sequence shown here is derived from an EMBL/GenBank/DDBJ whole genome shotgun (WGS) entry which is preliminary data.</text>
</comment>
<dbReference type="GO" id="GO:0005886">
    <property type="term" value="C:plasma membrane"/>
    <property type="evidence" value="ECO:0007669"/>
    <property type="project" value="UniProtKB-SubCell"/>
</dbReference>
<keyword evidence="3" id="KW-1003">Cell membrane</keyword>
<dbReference type="SMART" id="SM00918">
    <property type="entry name" value="Lig_chan-Glu_bd"/>
    <property type="match status" value="1"/>
</dbReference>
<comment type="subcellular location">
    <subcellularLocation>
        <location evidence="1">Cell membrane</location>
        <topology evidence="1">Multi-pass membrane protein</topology>
    </subcellularLocation>
</comment>
<keyword evidence="10" id="KW-1071">Ligand-gated ion channel</keyword>
<evidence type="ECO:0000256" key="2">
    <source>
        <dbReference type="ARBA" id="ARBA00022448"/>
    </source>
</evidence>
<proteinExistence type="predicted"/>
<evidence type="ECO:0000256" key="10">
    <source>
        <dbReference type="ARBA" id="ARBA00023286"/>
    </source>
</evidence>
<evidence type="ECO:0000313" key="14">
    <source>
        <dbReference type="EMBL" id="KAK7024266.1"/>
    </source>
</evidence>
<accession>A0AAN8WHY6</accession>
<evidence type="ECO:0000256" key="7">
    <source>
        <dbReference type="ARBA" id="ARBA00023136"/>
    </source>
</evidence>
<keyword evidence="4 12" id="KW-0812">Transmembrane</keyword>
<keyword evidence="8" id="KW-0675">Receptor</keyword>
<keyword evidence="11" id="KW-0407">Ion channel</keyword>
<dbReference type="Gene3D" id="3.40.190.10">
    <property type="entry name" value="Periplasmic binding protein-like II"/>
    <property type="match status" value="1"/>
</dbReference>
<evidence type="ECO:0000256" key="9">
    <source>
        <dbReference type="ARBA" id="ARBA00023180"/>
    </source>
</evidence>
<keyword evidence="15" id="KW-1185">Reference proteome</keyword>
<evidence type="ECO:0000256" key="6">
    <source>
        <dbReference type="ARBA" id="ARBA00023065"/>
    </source>
</evidence>
<dbReference type="Proteomes" id="UP001381693">
    <property type="component" value="Unassembled WGS sequence"/>
</dbReference>
<name>A0AAN8WHY6_HALRR</name>
<protein>
    <recommendedName>
        <fullName evidence="13">Ionotropic glutamate receptor L-glutamate and glycine-binding domain-containing protein</fullName>
    </recommendedName>
</protein>
<evidence type="ECO:0000256" key="11">
    <source>
        <dbReference type="ARBA" id="ARBA00023303"/>
    </source>
</evidence>
<evidence type="ECO:0000313" key="15">
    <source>
        <dbReference type="Proteomes" id="UP001381693"/>
    </source>
</evidence>
<evidence type="ECO:0000256" key="4">
    <source>
        <dbReference type="ARBA" id="ARBA00022692"/>
    </source>
</evidence>
<keyword evidence="5 12" id="KW-1133">Transmembrane helix</keyword>
<dbReference type="AlphaFoldDB" id="A0AAN8WHY6"/>
<sequence length="463" mass="51370">MPTATLNILGYSSHILYYPFTSDKPLHSPSLFLFTLCILLSLQGSSQLLSAIKKAMGTSVQDCIHDVVQRDLRDSVAYLARTMSTSNLHIIFQHHPDTCLIHALWSKTIPVKVENESVIWGTLNSSKYQYSHQFILYGELSWLSTVTAKKTRWLWIETGKPIAEILKTSTGLTNISFQGYTPDTSKSLPFMKSMKTLSDILKEGVRGILVSAGGRSVTQLSEKGKNSPTQNGITSWVNIGSIDAPGDGSWTLRHSATWSNGMIRIFHPLWPSVSFDLQGRIIRISCLKKPTVFYWDKPEARLKDTYGYAADLAKEIQRRLNFTDTLVVNTGFGAFSNGTWSGMVGDLHRGLGDASPTDFTPIWQRTQVIDFGLIYSTDPVVIISKAPSIYIRPLLVLEIFTPLVWCGMALIAILSGIMLGILTILRSSLGNNDGSLKDLSSFTAACLKILVYQGEYGEYVPRI</sequence>
<organism evidence="14 15">
    <name type="scientific">Halocaridina rubra</name>
    <name type="common">Hawaiian red shrimp</name>
    <dbReference type="NCBI Taxonomy" id="373956"/>
    <lineage>
        <taxon>Eukaryota</taxon>
        <taxon>Metazoa</taxon>
        <taxon>Ecdysozoa</taxon>
        <taxon>Arthropoda</taxon>
        <taxon>Crustacea</taxon>
        <taxon>Multicrustacea</taxon>
        <taxon>Malacostraca</taxon>
        <taxon>Eumalacostraca</taxon>
        <taxon>Eucarida</taxon>
        <taxon>Decapoda</taxon>
        <taxon>Pleocyemata</taxon>
        <taxon>Caridea</taxon>
        <taxon>Atyoidea</taxon>
        <taxon>Atyidae</taxon>
        <taxon>Halocaridina</taxon>
    </lineage>
</organism>
<evidence type="ECO:0000259" key="13">
    <source>
        <dbReference type="SMART" id="SM00918"/>
    </source>
</evidence>
<dbReference type="PANTHER" id="PTHR42643:SF24">
    <property type="entry name" value="IONOTROPIC RECEPTOR 60A"/>
    <property type="match status" value="1"/>
</dbReference>
<dbReference type="InterPro" id="IPR052192">
    <property type="entry name" value="Insect_Ionotropic_Sensory_Rcpt"/>
</dbReference>
<dbReference type="EMBL" id="JAXCGZ010022786">
    <property type="protein sequence ID" value="KAK7024266.1"/>
    <property type="molecule type" value="Genomic_DNA"/>
</dbReference>
<dbReference type="Pfam" id="PF10613">
    <property type="entry name" value="Lig_chan-Glu_bd"/>
    <property type="match status" value="1"/>
</dbReference>
<dbReference type="PANTHER" id="PTHR42643">
    <property type="entry name" value="IONOTROPIC RECEPTOR 20A-RELATED"/>
    <property type="match status" value="1"/>
</dbReference>
<evidence type="ECO:0000256" key="12">
    <source>
        <dbReference type="SAM" id="Phobius"/>
    </source>
</evidence>
<evidence type="ECO:0000256" key="8">
    <source>
        <dbReference type="ARBA" id="ARBA00023170"/>
    </source>
</evidence>
<evidence type="ECO:0000256" key="3">
    <source>
        <dbReference type="ARBA" id="ARBA00022475"/>
    </source>
</evidence>
<feature type="domain" description="Ionotropic glutamate receptor L-glutamate and glycine-binding" evidence="13">
    <location>
        <begin position="290"/>
        <end position="349"/>
    </location>
</feature>
<keyword evidence="6" id="KW-0406">Ion transport</keyword>
<dbReference type="SUPFAM" id="SSF53850">
    <property type="entry name" value="Periplasmic binding protein-like II"/>
    <property type="match status" value="1"/>
</dbReference>
<evidence type="ECO:0000256" key="1">
    <source>
        <dbReference type="ARBA" id="ARBA00004651"/>
    </source>
</evidence>